<organism evidence="1 2">
    <name type="scientific">Ornithinibacillus salinisoli</name>
    <dbReference type="NCBI Taxonomy" id="1848459"/>
    <lineage>
        <taxon>Bacteria</taxon>
        <taxon>Bacillati</taxon>
        <taxon>Bacillota</taxon>
        <taxon>Bacilli</taxon>
        <taxon>Bacillales</taxon>
        <taxon>Bacillaceae</taxon>
        <taxon>Ornithinibacillus</taxon>
    </lineage>
</organism>
<keyword evidence="2" id="KW-1185">Reference proteome</keyword>
<evidence type="ECO:0000313" key="2">
    <source>
        <dbReference type="Proteomes" id="UP001597383"/>
    </source>
</evidence>
<dbReference type="Proteomes" id="UP001597383">
    <property type="component" value="Unassembled WGS sequence"/>
</dbReference>
<name>A0ABW4VX66_9BACI</name>
<comment type="caution">
    <text evidence="1">The sequence shown here is derived from an EMBL/GenBank/DDBJ whole genome shotgun (WGS) entry which is preliminary data.</text>
</comment>
<proteinExistence type="predicted"/>
<sequence length="572" mass="66378">MELNKVIDLRNSLAEKEKKVYLNIMTQLNTNTKELLSNNIGSQLISSCVRDISGQVVRKYFDLGDLYITADQLAKRITSFNYKDEYDPLLHNTEYQKEVYNYSDDVEFSKTLSNINKRSAEATKKVFDEPRDTSEPFYDKGKKYQSRSEYKYSEINPDSDYMKDDLTGQEARKETIQGDHVRSVKVASYNSRYLDKEYVEKMSEIYNSDENMQWINERANQSKGSAATFEETIQKWENSSPHTKKELQDKGFLNKEGTVPKHVKKELERNFRHIGNVESMTALKHTNYRKVGSDAVKETTSSMAKIMTGQLIYYVLPPLVYETKTILTKGFVTLESFFHDIKKATKKVIKYVSSKLKHILANFTENSLKKFIKIFFDILLTIVKNTVKRIMTLVKDLVLALVDSVKILFNKNATASQKADSVFNLMSVTVANFVVITLMEFIEKQFSIPPFLVEAIELLAVVLTTNLVMVILQKLDLFNVKYGFMIANIEQIFRESKQKYDSKIFAMETETNFEVDVIINDVIYDIKNIKERLTEIDVHSESIKDDLEKVNKIFNMKIDFEKEWEKYVGFAN</sequence>
<dbReference type="EMBL" id="JBHUHQ010000011">
    <property type="protein sequence ID" value="MFD2043754.1"/>
    <property type="molecule type" value="Genomic_DNA"/>
</dbReference>
<evidence type="ECO:0000313" key="1">
    <source>
        <dbReference type="EMBL" id="MFD2043754.1"/>
    </source>
</evidence>
<gene>
    <name evidence="1" type="ORF">ACFSJF_05685</name>
</gene>
<reference evidence="2" key="1">
    <citation type="journal article" date="2019" name="Int. J. Syst. Evol. Microbiol.">
        <title>The Global Catalogue of Microorganisms (GCM) 10K type strain sequencing project: providing services to taxonomists for standard genome sequencing and annotation.</title>
        <authorList>
            <consortium name="The Broad Institute Genomics Platform"/>
            <consortium name="The Broad Institute Genome Sequencing Center for Infectious Disease"/>
            <person name="Wu L."/>
            <person name="Ma J."/>
        </authorList>
    </citation>
    <scope>NUCLEOTIDE SEQUENCE [LARGE SCALE GENOMIC DNA]</scope>
    <source>
        <strain evidence="2">R28</strain>
    </source>
</reference>
<protein>
    <submittedName>
        <fullName evidence="1">Uncharacterized protein</fullName>
    </submittedName>
</protein>
<dbReference type="RefSeq" id="WP_377555808.1">
    <property type="nucleotide sequence ID" value="NZ_JBHUHQ010000011.1"/>
</dbReference>
<accession>A0ABW4VX66</accession>